<feature type="domain" description="HTH myb-type" evidence="9">
    <location>
        <begin position="63"/>
        <end position="117"/>
    </location>
</feature>
<keyword evidence="4" id="KW-0238">DNA-binding</keyword>
<comment type="caution">
    <text evidence="10">The sequence shown here is derived from an EMBL/GenBank/DDBJ whole genome shotgun (WGS) entry which is preliminary data.</text>
</comment>
<dbReference type="InterPro" id="IPR009057">
    <property type="entry name" value="Homeodomain-like_sf"/>
</dbReference>
<feature type="domain" description="Myb-like" evidence="8">
    <location>
        <begin position="63"/>
        <end position="113"/>
    </location>
</feature>
<dbReference type="SMART" id="SM00717">
    <property type="entry name" value="SANT"/>
    <property type="match status" value="2"/>
</dbReference>
<evidence type="ECO:0000259" key="8">
    <source>
        <dbReference type="PROSITE" id="PS50090"/>
    </source>
</evidence>
<dbReference type="InterPro" id="IPR017930">
    <property type="entry name" value="Myb_dom"/>
</dbReference>
<feature type="region of interest" description="Disordered" evidence="7">
    <location>
        <begin position="195"/>
        <end position="214"/>
    </location>
</feature>
<evidence type="ECO:0000313" key="11">
    <source>
        <dbReference type="Proteomes" id="UP000036987"/>
    </source>
</evidence>
<accession>A0A0K9PK11</accession>
<dbReference type="Pfam" id="PF00249">
    <property type="entry name" value="Myb_DNA-binding"/>
    <property type="match status" value="2"/>
</dbReference>
<evidence type="ECO:0000256" key="5">
    <source>
        <dbReference type="ARBA" id="ARBA00023163"/>
    </source>
</evidence>
<feature type="domain" description="HTH myb-type" evidence="9">
    <location>
        <begin position="9"/>
        <end position="62"/>
    </location>
</feature>
<name>A0A0K9PK11_ZOSMR</name>
<comment type="subcellular location">
    <subcellularLocation>
        <location evidence="1">Nucleus</location>
    </subcellularLocation>
</comment>
<feature type="domain" description="Myb-like" evidence="8">
    <location>
        <begin position="9"/>
        <end position="62"/>
    </location>
</feature>
<evidence type="ECO:0000256" key="2">
    <source>
        <dbReference type="ARBA" id="ARBA00022737"/>
    </source>
</evidence>
<dbReference type="InterPro" id="IPR001005">
    <property type="entry name" value="SANT/Myb"/>
</dbReference>
<proteinExistence type="predicted"/>
<dbReference type="GO" id="GO:0006355">
    <property type="term" value="P:regulation of DNA-templated transcription"/>
    <property type="evidence" value="ECO:0000318"/>
    <property type="project" value="GO_Central"/>
</dbReference>
<dbReference type="EMBL" id="LFYR01000781">
    <property type="protein sequence ID" value="KMZ69301.1"/>
    <property type="molecule type" value="Genomic_DNA"/>
</dbReference>
<dbReference type="OrthoDB" id="2143914at2759"/>
<keyword evidence="2" id="KW-0677">Repeat</keyword>
<dbReference type="GO" id="GO:0003700">
    <property type="term" value="F:DNA-binding transcription factor activity"/>
    <property type="evidence" value="ECO:0000318"/>
    <property type="project" value="GO_Central"/>
</dbReference>
<evidence type="ECO:0000256" key="6">
    <source>
        <dbReference type="ARBA" id="ARBA00023242"/>
    </source>
</evidence>
<dbReference type="Gene3D" id="1.10.10.60">
    <property type="entry name" value="Homeodomain-like"/>
    <property type="match status" value="2"/>
</dbReference>
<dbReference type="GO" id="GO:0005634">
    <property type="term" value="C:nucleus"/>
    <property type="evidence" value="ECO:0000318"/>
    <property type="project" value="GO_Central"/>
</dbReference>
<feature type="region of interest" description="Disordered" evidence="7">
    <location>
        <begin position="118"/>
        <end position="154"/>
    </location>
</feature>
<evidence type="ECO:0000256" key="7">
    <source>
        <dbReference type="SAM" id="MobiDB-lite"/>
    </source>
</evidence>
<dbReference type="PANTHER" id="PTHR48000:SF67">
    <property type="entry name" value="MYB-LIKE DNA-BINDING DOMAIN CONTAINING PROTEIN, EXPRESSED"/>
    <property type="match status" value="1"/>
</dbReference>
<dbReference type="PROSITE" id="PS50090">
    <property type="entry name" value="MYB_LIKE"/>
    <property type="match status" value="2"/>
</dbReference>
<dbReference type="FunFam" id="1.10.10.60:FF:000222">
    <property type="entry name" value="Transcription factor MYB36"/>
    <property type="match status" value="1"/>
</dbReference>
<keyword evidence="6" id="KW-0539">Nucleus</keyword>
<keyword evidence="11" id="KW-1185">Reference proteome</keyword>
<protein>
    <submittedName>
        <fullName evidence="10">Myb domain protein 36</fullName>
    </submittedName>
</protein>
<evidence type="ECO:0000256" key="3">
    <source>
        <dbReference type="ARBA" id="ARBA00023015"/>
    </source>
</evidence>
<dbReference type="CDD" id="cd00167">
    <property type="entry name" value="SANT"/>
    <property type="match status" value="2"/>
</dbReference>
<dbReference type="PROSITE" id="PS51294">
    <property type="entry name" value="HTH_MYB"/>
    <property type="match status" value="2"/>
</dbReference>
<dbReference type="PANTHER" id="PTHR48000">
    <property type="entry name" value="OS09G0431300 PROTEIN"/>
    <property type="match status" value="1"/>
</dbReference>
<dbReference type="FunFam" id="1.10.10.60:FF:000015">
    <property type="entry name" value="Transcription factor RAX3"/>
    <property type="match status" value="1"/>
</dbReference>
<gene>
    <name evidence="10" type="ORF">ZOSMA_218G00200</name>
</gene>
<evidence type="ECO:0000259" key="9">
    <source>
        <dbReference type="PROSITE" id="PS51294"/>
    </source>
</evidence>
<sequence length="376" mass="42261">MGRAPCCDKANVKRGPWSPEEDVKLKTYIEEYGTGGNWIALPHKIGLKRCGKSCRLRWLNYLRPNIKHGGFSEEEDSLICNLYISIGSRWSVIAAQLPGRTDNDIKNYWNTRLKKKLLGRRKDSQSRRGSSNQEQSKVKKDAMDSAGNTSSQSLSASAVERMQLYIQLQGLNTPLSFYNNPAIWPKFIHPLGDHGNFQTHQSQNQHLPTDDPHLHQIPIQTTTPEPLPDMPIPSNQIDGGKTSNTAQEFDVNSLNGFPSESNCTILTNGEMNDNFGSAAARLQEELSELFYGDNDGNLKQVQVCQQQQQEKLTINQDIDCSKGIESAGYDNMNISWWANNDISQKSSSTSWDSNAIDHLPTESIFQDFNWGSMSYI</sequence>
<dbReference type="STRING" id="29655.A0A0K9PK11"/>
<evidence type="ECO:0000313" key="10">
    <source>
        <dbReference type="EMBL" id="KMZ69301.1"/>
    </source>
</evidence>
<dbReference type="SUPFAM" id="SSF46689">
    <property type="entry name" value="Homeodomain-like"/>
    <property type="match status" value="1"/>
</dbReference>
<evidence type="ECO:0000256" key="4">
    <source>
        <dbReference type="ARBA" id="ARBA00023125"/>
    </source>
</evidence>
<keyword evidence="5" id="KW-0804">Transcription</keyword>
<evidence type="ECO:0000256" key="1">
    <source>
        <dbReference type="ARBA" id="ARBA00004123"/>
    </source>
</evidence>
<dbReference type="GO" id="GO:0003677">
    <property type="term" value="F:DNA binding"/>
    <property type="evidence" value="ECO:0007669"/>
    <property type="project" value="UniProtKB-KW"/>
</dbReference>
<keyword evidence="3" id="KW-0805">Transcription regulation</keyword>
<reference evidence="11" key="1">
    <citation type="journal article" date="2016" name="Nature">
        <title>The genome of the seagrass Zostera marina reveals angiosperm adaptation to the sea.</title>
        <authorList>
            <person name="Olsen J.L."/>
            <person name="Rouze P."/>
            <person name="Verhelst B."/>
            <person name="Lin Y.-C."/>
            <person name="Bayer T."/>
            <person name="Collen J."/>
            <person name="Dattolo E."/>
            <person name="De Paoli E."/>
            <person name="Dittami S."/>
            <person name="Maumus F."/>
            <person name="Michel G."/>
            <person name="Kersting A."/>
            <person name="Lauritano C."/>
            <person name="Lohaus R."/>
            <person name="Toepel M."/>
            <person name="Tonon T."/>
            <person name="Vanneste K."/>
            <person name="Amirebrahimi M."/>
            <person name="Brakel J."/>
            <person name="Bostroem C."/>
            <person name="Chovatia M."/>
            <person name="Grimwood J."/>
            <person name="Jenkins J.W."/>
            <person name="Jueterbock A."/>
            <person name="Mraz A."/>
            <person name="Stam W.T."/>
            <person name="Tice H."/>
            <person name="Bornberg-Bauer E."/>
            <person name="Green P.J."/>
            <person name="Pearson G.A."/>
            <person name="Procaccini G."/>
            <person name="Duarte C.M."/>
            <person name="Schmutz J."/>
            <person name="Reusch T.B.H."/>
            <person name="Van de Peer Y."/>
        </authorList>
    </citation>
    <scope>NUCLEOTIDE SEQUENCE [LARGE SCALE GENOMIC DNA]</scope>
    <source>
        <strain evidence="11">cv. Finnish</strain>
    </source>
</reference>
<organism evidence="10 11">
    <name type="scientific">Zostera marina</name>
    <name type="common">Eelgrass</name>
    <dbReference type="NCBI Taxonomy" id="29655"/>
    <lineage>
        <taxon>Eukaryota</taxon>
        <taxon>Viridiplantae</taxon>
        <taxon>Streptophyta</taxon>
        <taxon>Embryophyta</taxon>
        <taxon>Tracheophyta</taxon>
        <taxon>Spermatophyta</taxon>
        <taxon>Magnoliopsida</taxon>
        <taxon>Liliopsida</taxon>
        <taxon>Zosteraceae</taxon>
        <taxon>Zostera</taxon>
    </lineage>
</organism>
<feature type="compositionally biased region" description="Polar residues" evidence="7">
    <location>
        <begin position="196"/>
        <end position="207"/>
    </location>
</feature>
<dbReference type="Proteomes" id="UP000036987">
    <property type="component" value="Unassembled WGS sequence"/>
</dbReference>
<dbReference type="AlphaFoldDB" id="A0A0K9PK11"/>